<gene>
    <name evidence="1" type="ORF">CLV75_3789</name>
</gene>
<proteinExistence type="predicted"/>
<keyword evidence="2" id="KW-1185">Reference proteome</keyword>
<dbReference type="EMBL" id="RCCT01000007">
    <property type="protein sequence ID" value="RLJ99866.1"/>
    <property type="molecule type" value="Genomic_DNA"/>
</dbReference>
<dbReference type="Proteomes" id="UP000271700">
    <property type="component" value="Unassembled WGS sequence"/>
</dbReference>
<reference evidence="1 2" key="1">
    <citation type="submission" date="2018-10" db="EMBL/GenBank/DDBJ databases">
        <title>Genomic Encyclopedia of Archaeal and Bacterial Type Strains, Phase II (KMG-II): from individual species to whole genera.</title>
        <authorList>
            <person name="Goeker M."/>
        </authorList>
    </citation>
    <scope>NUCLEOTIDE SEQUENCE [LARGE SCALE GENOMIC DNA]</scope>
    <source>
        <strain evidence="1 2">DSM 29317</strain>
    </source>
</reference>
<evidence type="ECO:0000313" key="2">
    <source>
        <dbReference type="Proteomes" id="UP000271700"/>
    </source>
</evidence>
<comment type="caution">
    <text evidence="1">The sequence shown here is derived from an EMBL/GenBank/DDBJ whole genome shotgun (WGS) entry which is preliminary data.</text>
</comment>
<accession>A0A497Z9F6</accession>
<evidence type="ECO:0000313" key="1">
    <source>
        <dbReference type="EMBL" id="RLJ99866.1"/>
    </source>
</evidence>
<dbReference type="AlphaFoldDB" id="A0A497Z9F6"/>
<name>A0A497Z9F6_9RHOB</name>
<sequence>MEVVFFFGHIDSYGTLVHMYAMIEKPERIQTGIRIEKRLLKVLKGLAESLDMSVGDLIEGIALHSFENKPPFTPQTLKKIRQLKEVYDLDWTAEHSHKFAEAKE</sequence>
<organism evidence="1 2">
    <name type="scientific">Ruegeria conchae</name>
    <dbReference type="NCBI Taxonomy" id="981384"/>
    <lineage>
        <taxon>Bacteria</taxon>
        <taxon>Pseudomonadati</taxon>
        <taxon>Pseudomonadota</taxon>
        <taxon>Alphaproteobacteria</taxon>
        <taxon>Rhodobacterales</taxon>
        <taxon>Roseobacteraceae</taxon>
        <taxon>Ruegeria</taxon>
    </lineage>
</organism>
<protein>
    <submittedName>
        <fullName evidence="1">Uncharacterized protein</fullName>
    </submittedName>
</protein>
<dbReference type="STRING" id="981384.GCA_000192475_03789"/>